<feature type="chain" id="PRO_5041690180" description="NodB homology domain-containing protein" evidence="1">
    <location>
        <begin position="23"/>
        <end position="394"/>
    </location>
</feature>
<gene>
    <name evidence="2" type="ORF">QYM36_000185</name>
</gene>
<dbReference type="Proteomes" id="UP001187531">
    <property type="component" value="Unassembled WGS sequence"/>
</dbReference>
<keyword evidence="3" id="KW-1185">Reference proteome</keyword>
<dbReference type="PANTHER" id="PTHR45985">
    <property type="match status" value="1"/>
</dbReference>
<evidence type="ECO:0000256" key="1">
    <source>
        <dbReference type="SAM" id="SignalP"/>
    </source>
</evidence>
<organism evidence="2 3">
    <name type="scientific">Artemia franciscana</name>
    <name type="common">Brine shrimp</name>
    <name type="synonym">Artemia sanfranciscana</name>
    <dbReference type="NCBI Taxonomy" id="6661"/>
    <lineage>
        <taxon>Eukaryota</taxon>
        <taxon>Metazoa</taxon>
        <taxon>Ecdysozoa</taxon>
        <taxon>Arthropoda</taxon>
        <taxon>Crustacea</taxon>
        <taxon>Branchiopoda</taxon>
        <taxon>Anostraca</taxon>
        <taxon>Artemiidae</taxon>
        <taxon>Artemia</taxon>
    </lineage>
</organism>
<evidence type="ECO:0008006" key="4">
    <source>
        <dbReference type="Google" id="ProtNLM"/>
    </source>
</evidence>
<sequence length="394" mass="44461">YVKILVIMKILLLFAFLGLVSCAPSVKVAEGCVQNDNCIEPACRCSSTAPPSNFDPSNPYEIPQIVFLTFDEAVTPFNYGNYTFILGERINPNGCPITMSFNVIHDFNDYIYLNDLYKRGNEIGDHSISRKTDLNYWSEADVETWRAEMEGLKIILSSWANIPQEKVKGSRAPFLQPGGDNMIEALIQAGIQYDMSFPTRNYIDPPMWPYTLDYRTTQDCAVPPCPVESHPGFWILPMVNLQALEDDEFCAMADSCPIMQTAEEQKNFLMTNFRRHYDTTRAPFGIHAHGAWFQDNPQVLQGYVDFLDEVLTYGDVYVINPGQVIEWMKNPTALADLGNFSAWSCDETIVAPCFQTVCEYYDVDGPETGGDRLVRGCLRSCPPTYPWVGNPEGN</sequence>
<protein>
    <recommendedName>
        <fullName evidence="4">NodB homology domain-containing protein</fullName>
    </recommendedName>
</protein>
<keyword evidence="1" id="KW-0732">Signal</keyword>
<comment type="caution">
    <text evidence="2">The sequence shown here is derived from an EMBL/GenBank/DDBJ whole genome shotgun (WGS) entry which is preliminary data.</text>
</comment>
<dbReference type="SUPFAM" id="SSF88713">
    <property type="entry name" value="Glycoside hydrolase/deacetylase"/>
    <property type="match status" value="1"/>
</dbReference>
<evidence type="ECO:0000313" key="2">
    <source>
        <dbReference type="EMBL" id="KAK2725596.1"/>
    </source>
</evidence>
<dbReference type="AlphaFoldDB" id="A0AA88IKT2"/>
<feature type="signal peptide" evidence="1">
    <location>
        <begin position="1"/>
        <end position="22"/>
    </location>
</feature>
<proteinExistence type="predicted"/>
<dbReference type="EMBL" id="JAVRJZ010000002">
    <property type="protein sequence ID" value="KAK2725596.1"/>
    <property type="molecule type" value="Genomic_DNA"/>
</dbReference>
<dbReference type="Gene3D" id="3.20.20.370">
    <property type="entry name" value="Glycoside hydrolase/deacetylase"/>
    <property type="match status" value="1"/>
</dbReference>
<dbReference type="InterPro" id="IPR011330">
    <property type="entry name" value="Glyco_hydro/deAcase_b/a-brl"/>
</dbReference>
<dbReference type="GO" id="GO:0005975">
    <property type="term" value="P:carbohydrate metabolic process"/>
    <property type="evidence" value="ECO:0007669"/>
    <property type="project" value="InterPro"/>
</dbReference>
<reference evidence="2" key="1">
    <citation type="submission" date="2023-07" db="EMBL/GenBank/DDBJ databases">
        <title>Chromosome-level genome assembly of Artemia franciscana.</title>
        <authorList>
            <person name="Jo E."/>
        </authorList>
    </citation>
    <scope>NUCLEOTIDE SEQUENCE</scope>
    <source>
        <tissue evidence="2">Whole body</tissue>
    </source>
</reference>
<accession>A0AA88IKT2</accession>
<dbReference type="PANTHER" id="PTHR45985:SF3">
    <property type="entry name" value="CHITIN DEACETYLASE-LIKE 4"/>
    <property type="match status" value="1"/>
</dbReference>
<evidence type="ECO:0000313" key="3">
    <source>
        <dbReference type="Proteomes" id="UP001187531"/>
    </source>
</evidence>
<feature type="non-terminal residue" evidence="2">
    <location>
        <position position="394"/>
    </location>
</feature>
<dbReference type="InterPro" id="IPR052740">
    <property type="entry name" value="CE4"/>
</dbReference>
<name>A0AA88IKT2_ARTSF</name>